<accession>A0AAW0D6R1</accession>
<name>A0AAW0D6R1_9AGAR</name>
<protein>
    <recommendedName>
        <fullName evidence="9">Glucose receptor Git3 N-terminal domain-containing protein</fullName>
    </recommendedName>
</protein>
<feature type="transmembrane region" description="Helical" evidence="5">
    <location>
        <begin position="244"/>
        <end position="261"/>
    </location>
</feature>
<dbReference type="PANTHER" id="PTHR23112:SF37">
    <property type="entry name" value="G PROTEIN-COUPLED RECEPTOR GPR1"/>
    <property type="match status" value="1"/>
</dbReference>
<feature type="transmembrane region" description="Helical" evidence="5">
    <location>
        <begin position="181"/>
        <end position="202"/>
    </location>
</feature>
<evidence type="ECO:0000256" key="5">
    <source>
        <dbReference type="SAM" id="Phobius"/>
    </source>
</evidence>
<keyword evidence="4 5" id="KW-0472">Membrane</keyword>
<comment type="subcellular location">
    <subcellularLocation>
        <location evidence="1">Membrane</location>
        <topology evidence="1">Multi-pass membrane protein</topology>
    </subcellularLocation>
</comment>
<evidence type="ECO:0000313" key="6">
    <source>
        <dbReference type="EMBL" id="KAK7019018.1"/>
    </source>
</evidence>
<evidence type="ECO:0000313" key="7">
    <source>
        <dbReference type="EMBL" id="KAK7046707.1"/>
    </source>
</evidence>
<feature type="transmembrane region" description="Helical" evidence="5">
    <location>
        <begin position="54"/>
        <end position="74"/>
    </location>
</feature>
<feature type="transmembrane region" description="Helical" evidence="5">
    <location>
        <begin position="126"/>
        <end position="150"/>
    </location>
</feature>
<dbReference type="AlphaFoldDB" id="A0AAW0D6R1"/>
<feature type="transmembrane region" description="Helical" evidence="5">
    <location>
        <begin position="20"/>
        <end position="42"/>
    </location>
</feature>
<keyword evidence="3 5" id="KW-1133">Transmembrane helix</keyword>
<dbReference type="Gene3D" id="1.20.1070.10">
    <property type="entry name" value="Rhodopsin 7-helix transmembrane proteins"/>
    <property type="match status" value="1"/>
</dbReference>
<keyword evidence="8" id="KW-1185">Reference proteome</keyword>
<evidence type="ECO:0000313" key="8">
    <source>
        <dbReference type="Proteomes" id="UP001362999"/>
    </source>
</evidence>
<sequence>MSPPSPPVSVYTIGERNTTILLVVSGLISLAALLVLFGVMIFMKKKYTHTHFQAYFVCLLLANTMQAWGTTMSLKWVELLGVVDGSFCAAQGGIVQGGNLGSAIWSFIISLHLFNLLFLRYKTSKIISWGMIAFGWSFIFTIVFLGPVAIQTTARGHYFGISGLSCWITAAYHDEQIWLEFFFQIFAVVMNFFLHVATLLRVRGNLLRVDGRWRMRWVSPGDSWQLSLGRDFTDSTMLRLAQHMMWYPVVFAATALPMGIARIVELCEMSVPLWAQAVTGIIFNLGGFINVVLFLGARRFFPDSSSIPEFTDRKDSREVDAIVAQYGVVPFTLQRSSTATDSIAPSIYSETKRSSFESETKRRSSFDSDTASIATLQPAVIHEHVERRPF</sequence>
<evidence type="ECO:0000256" key="2">
    <source>
        <dbReference type="ARBA" id="ARBA00022692"/>
    </source>
</evidence>
<gene>
    <name evidence="7" type="ORF">R3P38DRAFT_2875372</name>
    <name evidence="6" type="ORF">R3P38DRAFT_2980143</name>
</gene>
<dbReference type="GO" id="GO:0007189">
    <property type="term" value="P:adenylate cyclase-activating G protein-coupled receptor signaling pathway"/>
    <property type="evidence" value="ECO:0007669"/>
    <property type="project" value="TreeGrafter"/>
</dbReference>
<comment type="caution">
    <text evidence="7">The sequence shown here is derived from an EMBL/GenBank/DDBJ whole genome shotgun (WGS) entry which is preliminary data.</text>
</comment>
<evidence type="ECO:0000256" key="1">
    <source>
        <dbReference type="ARBA" id="ARBA00004141"/>
    </source>
</evidence>
<keyword evidence="2 5" id="KW-0812">Transmembrane</keyword>
<evidence type="ECO:0000256" key="4">
    <source>
        <dbReference type="ARBA" id="ARBA00023136"/>
    </source>
</evidence>
<evidence type="ECO:0000256" key="3">
    <source>
        <dbReference type="ARBA" id="ARBA00022989"/>
    </source>
</evidence>
<dbReference type="Proteomes" id="UP001362999">
    <property type="component" value="Unassembled WGS sequence"/>
</dbReference>
<organism evidence="7 8">
    <name type="scientific">Favolaschia claudopus</name>
    <dbReference type="NCBI Taxonomy" id="2862362"/>
    <lineage>
        <taxon>Eukaryota</taxon>
        <taxon>Fungi</taxon>
        <taxon>Dikarya</taxon>
        <taxon>Basidiomycota</taxon>
        <taxon>Agaricomycotina</taxon>
        <taxon>Agaricomycetes</taxon>
        <taxon>Agaricomycetidae</taxon>
        <taxon>Agaricales</taxon>
        <taxon>Marasmiineae</taxon>
        <taxon>Mycenaceae</taxon>
        <taxon>Favolaschia</taxon>
    </lineage>
</organism>
<evidence type="ECO:0008006" key="9">
    <source>
        <dbReference type="Google" id="ProtNLM"/>
    </source>
</evidence>
<dbReference type="PANTHER" id="PTHR23112">
    <property type="entry name" value="G PROTEIN-COUPLED RECEPTOR 157-RELATED"/>
    <property type="match status" value="1"/>
</dbReference>
<proteinExistence type="predicted"/>
<dbReference type="GO" id="GO:0005886">
    <property type="term" value="C:plasma membrane"/>
    <property type="evidence" value="ECO:0007669"/>
    <property type="project" value="TreeGrafter"/>
</dbReference>
<dbReference type="EMBL" id="JAWWNJ010000045">
    <property type="protein sequence ID" value="KAK7019018.1"/>
    <property type="molecule type" value="Genomic_DNA"/>
</dbReference>
<reference evidence="7 8" key="1">
    <citation type="journal article" date="2024" name="J Genomics">
        <title>Draft genome sequencing and assembly of Favolaschia claudopus CIRM-BRFM 2984 isolated from oak limbs.</title>
        <authorList>
            <person name="Navarro D."/>
            <person name="Drula E."/>
            <person name="Chaduli D."/>
            <person name="Cazenave R."/>
            <person name="Ahrendt S."/>
            <person name="Wang J."/>
            <person name="Lipzen A."/>
            <person name="Daum C."/>
            <person name="Barry K."/>
            <person name="Grigoriev I.V."/>
            <person name="Favel A."/>
            <person name="Rosso M.N."/>
            <person name="Martin F."/>
        </authorList>
    </citation>
    <scope>NUCLEOTIDE SEQUENCE [LARGE SCALE GENOMIC DNA]</scope>
    <source>
        <strain evidence="7 8">CIRM-BRFM 2984</strain>
    </source>
</reference>
<dbReference type="EMBL" id="JAWWNJ010000010">
    <property type="protein sequence ID" value="KAK7046707.1"/>
    <property type="molecule type" value="Genomic_DNA"/>
</dbReference>
<dbReference type="GO" id="GO:0004930">
    <property type="term" value="F:G protein-coupled receptor activity"/>
    <property type="evidence" value="ECO:0007669"/>
    <property type="project" value="InterPro"/>
</dbReference>
<feature type="transmembrane region" description="Helical" evidence="5">
    <location>
        <begin position="273"/>
        <end position="295"/>
    </location>
</feature>
<feature type="transmembrane region" description="Helical" evidence="5">
    <location>
        <begin position="102"/>
        <end position="119"/>
    </location>
</feature>